<keyword evidence="2" id="KW-1185">Reference proteome</keyword>
<protein>
    <submittedName>
        <fullName evidence="1">Uncharacterized protein</fullName>
    </submittedName>
</protein>
<proteinExistence type="predicted"/>
<evidence type="ECO:0000313" key="2">
    <source>
        <dbReference type="Proteomes" id="UP000054477"/>
    </source>
</evidence>
<reference evidence="2" key="2">
    <citation type="submission" date="2015-01" db="EMBL/GenBank/DDBJ databases">
        <title>Evolutionary Origins and Diversification of the Mycorrhizal Mutualists.</title>
        <authorList>
            <consortium name="DOE Joint Genome Institute"/>
            <consortium name="Mycorrhizal Genomics Consortium"/>
            <person name="Kohler A."/>
            <person name="Kuo A."/>
            <person name="Nagy L.G."/>
            <person name="Floudas D."/>
            <person name="Copeland A."/>
            <person name="Barry K.W."/>
            <person name="Cichocki N."/>
            <person name="Veneault-Fourrey C."/>
            <person name="LaButti K."/>
            <person name="Lindquist E.A."/>
            <person name="Lipzen A."/>
            <person name="Lundell T."/>
            <person name="Morin E."/>
            <person name="Murat C."/>
            <person name="Riley R."/>
            <person name="Ohm R."/>
            <person name="Sun H."/>
            <person name="Tunlid A."/>
            <person name="Henrissat B."/>
            <person name="Grigoriev I.V."/>
            <person name="Hibbett D.S."/>
            <person name="Martin F."/>
        </authorList>
    </citation>
    <scope>NUCLEOTIDE SEQUENCE [LARGE SCALE GENOMIC DNA]</scope>
    <source>
        <strain evidence="2">LaAM-08-1</strain>
    </source>
</reference>
<reference evidence="1 2" key="1">
    <citation type="submission" date="2014-04" db="EMBL/GenBank/DDBJ databases">
        <authorList>
            <consortium name="DOE Joint Genome Institute"/>
            <person name="Kuo A."/>
            <person name="Kohler A."/>
            <person name="Nagy L.G."/>
            <person name="Floudas D."/>
            <person name="Copeland A."/>
            <person name="Barry K.W."/>
            <person name="Cichocki N."/>
            <person name="Veneault-Fourrey C."/>
            <person name="LaButti K."/>
            <person name="Lindquist E.A."/>
            <person name="Lipzen A."/>
            <person name="Lundell T."/>
            <person name="Morin E."/>
            <person name="Murat C."/>
            <person name="Sun H."/>
            <person name="Tunlid A."/>
            <person name="Henrissat B."/>
            <person name="Grigoriev I.V."/>
            <person name="Hibbett D.S."/>
            <person name="Martin F."/>
            <person name="Nordberg H.P."/>
            <person name="Cantor M.N."/>
            <person name="Hua S.X."/>
        </authorList>
    </citation>
    <scope>NUCLEOTIDE SEQUENCE [LARGE SCALE GENOMIC DNA]</scope>
    <source>
        <strain evidence="1 2">LaAM-08-1</strain>
    </source>
</reference>
<accession>A0A0C9X5W8</accession>
<name>A0A0C9X5W8_9AGAR</name>
<sequence length="60" mass="6902">MENGINGGGDEKWYKTAWLNESEDSRAERRRRELERCELFLLFADAISGGSCGRGEPYHH</sequence>
<dbReference type="Proteomes" id="UP000054477">
    <property type="component" value="Unassembled WGS sequence"/>
</dbReference>
<dbReference type="EMBL" id="KN838546">
    <property type="protein sequence ID" value="KIK07555.1"/>
    <property type="molecule type" value="Genomic_DNA"/>
</dbReference>
<dbReference type="AlphaFoldDB" id="A0A0C9X5W8"/>
<evidence type="ECO:0000313" key="1">
    <source>
        <dbReference type="EMBL" id="KIK07555.1"/>
    </source>
</evidence>
<dbReference type="HOGENOM" id="CLU_2942092_0_0_1"/>
<gene>
    <name evidence="1" type="ORF">K443DRAFT_673149</name>
</gene>
<organism evidence="1 2">
    <name type="scientific">Laccaria amethystina LaAM-08-1</name>
    <dbReference type="NCBI Taxonomy" id="1095629"/>
    <lineage>
        <taxon>Eukaryota</taxon>
        <taxon>Fungi</taxon>
        <taxon>Dikarya</taxon>
        <taxon>Basidiomycota</taxon>
        <taxon>Agaricomycotina</taxon>
        <taxon>Agaricomycetes</taxon>
        <taxon>Agaricomycetidae</taxon>
        <taxon>Agaricales</taxon>
        <taxon>Agaricineae</taxon>
        <taxon>Hydnangiaceae</taxon>
        <taxon>Laccaria</taxon>
    </lineage>
</organism>